<evidence type="ECO:0000256" key="3">
    <source>
        <dbReference type="ARBA" id="ARBA00004922"/>
    </source>
</evidence>
<evidence type="ECO:0000256" key="5">
    <source>
        <dbReference type="ARBA" id="ARBA00017612"/>
    </source>
</evidence>
<feature type="signal peptide" evidence="14">
    <location>
        <begin position="1"/>
        <end position="21"/>
    </location>
</feature>
<keyword evidence="8" id="KW-0256">Endoplasmic reticulum</keyword>
<evidence type="ECO:0000259" key="16">
    <source>
        <dbReference type="Pfam" id="PF25147"/>
    </source>
</evidence>
<dbReference type="PANTHER" id="PTHR12640:SF0">
    <property type="entry name" value="DOLICHYL-DIPHOSPHOOLIGOSACCHARIDE--PROTEIN GLYCOSYLTRANSFERASE SUBUNIT 2"/>
    <property type="match status" value="1"/>
</dbReference>
<comment type="subcellular location">
    <subcellularLocation>
        <location evidence="2">Endoplasmic reticulum membrane</location>
        <topology evidence="2">Multi-pass membrane protein</topology>
    </subcellularLocation>
</comment>
<keyword evidence="10 13" id="KW-0472">Membrane</keyword>
<feature type="transmembrane region" description="Helical" evidence="13">
    <location>
        <begin position="262"/>
        <end position="278"/>
    </location>
</feature>
<reference evidence="18" key="1">
    <citation type="submission" date="2013-11" db="EMBL/GenBank/DDBJ databases">
        <authorList>
            <person name="Sternberg P."/>
            <person name="Dillman A."/>
            <person name="Macchietto M."/>
        </authorList>
    </citation>
    <scope>NUCLEOTIDE SEQUENCE</scope>
    <source>
        <strain evidence="18">ALL</strain>
    </source>
</reference>
<evidence type="ECO:0000256" key="11">
    <source>
        <dbReference type="ARBA" id="ARBA00030078"/>
    </source>
</evidence>
<evidence type="ECO:0000256" key="7">
    <source>
        <dbReference type="ARBA" id="ARBA00022729"/>
    </source>
</evidence>
<dbReference type="Pfam" id="PF25147">
    <property type="entry name" value="Ribophorin_II_C"/>
    <property type="match status" value="1"/>
</dbReference>
<feature type="transmembrane region" description="Helical" evidence="13">
    <location>
        <begin position="231"/>
        <end position="250"/>
    </location>
</feature>
<keyword evidence="9 13" id="KW-1133">Transmembrane helix</keyword>
<dbReference type="GO" id="GO:0006487">
    <property type="term" value="P:protein N-linked glycosylation"/>
    <property type="evidence" value="ECO:0007669"/>
    <property type="project" value="TreeGrafter"/>
</dbReference>
<dbReference type="InterPro" id="IPR008814">
    <property type="entry name" value="Swp1"/>
</dbReference>
<evidence type="ECO:0000256" key="1">
    <source>
        <dbReference type="ARBA" id="ARBA00002791"/>
    </source>
</evidence>
<gene>
    <name evidence="17" type="ORF">L596_020730</name>
    <name evidence="18" type="ORF">L596_020807</name>
</gene>
<keyword evidence="19" id="KW-1185">Reference proteome</keyword>
<dbReference type="InterPro" id="IPR056790">
    <property type="entry name" value="Ribophorin_II_C"/>
</dbReference>
<keyword evidence="7 14" id="KW-0732">Signal</keyword>
<dbReference type="STRING" id="34508.A0A4V6A105"/>
<sequence>MSRLSLFGLFLASALVSLVFAAAKTTADKEITLENVQYAVHQRGASPTWNSIKLNEKSTKVPTAEAGDLISIKFTVKDKGTGMRFSPHQAFVAFVHAETLQEIIFVSEPDADGAHLAEINVRNSGSDFKGLSGVYNVRLIVGDFKVAQGFNWNLLDVKLTVPKFTPAVVKKTQQVIYEKLPEIHHQFREPEARPSQFVSSVFTIICLAPLGLLFILWLTIGINFGNMPLSIWVLPFHVSLGAIFGLYFWFWLDLNMFQTLNYLFFIGIATFLFGNRLLRAMSAQRKTKTE</sequence>
<evidence type="ECO:0000256" key="14">
    <source>
        <dbReference type="SAM" id="SignalP"/>
    </source>
</evidence>
<reference evidence="18 19" key="2">
    <citation type="journal article" date="2015" name="Genome Biol.">
        <title>Comparative genomics of Steinernema reveals deeply conserved gene regulatory networks.</title>
        <authorList>
            <person name="Dillman A.R."/>
            <person name="Macchietto M."/>
            <person name="Porter C.F."/>
            <person name="Rogers A."/>
            <person name="Williams B."/>
            <person name="Antoshechkin I."/>
            <person name="Lee M.M."/>
            <person name="Goodwin Z."/>
            <person name="Lu X."/>
            <person name="Lewis E.E."/>
            <person name="Goodrich-Blair H."/>
            <person name="Stock S.P."/>
            <person name="Adams B.J."/>
            <person name="Sternberg P.W."/>
            <person name="Mortazavi A."/>
        </authorList>
    </citation>
    <scope>NUCLEOTIDE SEQUENCE [LARGE SCALE GENOMIC DNA]</scope>
    <source>
        <strain evidence="18 19">ALL</strain>
    </source>
</reference>
<feature type="chain" id="PRO_5044091524" description="Dolichyl-diphosphooligosaccharide--protein glycosyltransferase subunit 2" evidence="14">
    <location>
        <begin position="22"/>
        <end position="290"/>
    </location>
</feature>
<evidence type="ECO:0000256" key="13">
    <source>
        <dbReference type="SAM" id="Phobius"/>
    </source>
</evidence>
<dbReference type="UniPathway" id="UPA00378"/>
<organism evidence="18 19">
    <name type="scientific">Steinernema carpocapsae</name>
    <name type="common">Entomopathogenic nematode</name>
    <dbReference type="NCBI Taxonomy" id="34508"/>
    <lineage>
        <taxon>Eukaryota</taxon>
        <taxon>Metazoa</taxon>
        <taxon>Ecdysozoa</taxon>
        <taxon>Nematoda</taxon>
        <taxon>Chromadorea</taxon>
        <taxon>Rhabditida</taxon>
        <taxon>Tylenchina</taxon>
        <taxon>Panagrolaimomorpha</taxon>
        <taxon>Strongyloidoidea</taxon>
        <taxon>Steinernematidae</taxon>
        <taxon>Steinernema</taxon>
    </lineage>
</organism>
<evidence type="ECO:0000256" key="4">
    <source>
        <dbReference type="ARBA" id="ARBA00009038"/>
    </source>
</evidence>
<proteinExistence type="inferred from homology"/>
<comment type="caution">
    <text evidence="18">The sequence shown here is derived from an EMBL/GenBank/DDBJ whole genome shotgun (WGS) entry which is preliminary data.</text>
</comment>
<comment type="pathway">
    <text evidence="3">Protein modification; protein glycosylation.</text>
</comment>
<dbReference type="EMBL" id="AZBU02000006">
    <property type="protein sequence ID" value="TKR73505.1"/>
    <property type="molecule type" value="Genomic_DNA"/>
</dbReference>
<evidence type="ECO:0000256" key="10">
    <source>
        <dbReference type="ARBA" id="ARBA00023136"/>
    </source>
</evidence>
<evidence type="ECO:0000256" key="12">
    <source>
        <dbReference type="ARBA" id="ARBA00032139"/>
    </source>
</evidence>
<reference evidence="18" key="3">
    <citation type="journal article" date="2019" name="G3 (Bethesda)">
        <title>Hybrid Assembly of the Genome of the Entomopathogenic Nematode Steinernema carpocapsae Identifies the X-Chromosome.</title>
        <authorList>
            <person name="Serra L."/>
            <person name="Macchietto M."/>
            <person name="Macias-Munoz A."/>
            <person name="McGill C.J."/>
            <person name="Rodriguez I.M."/>
            <person name="Rodriguez B."/>
            <person name="Murad R."/>
            <person name="Mortazavi A."/>
        </authorList>
    </citation>
    <scope>NUCLEOTIDE SEQUENCE</scope>
    <source>
        <strain evidence="18">ALL</strain>
    </source>
</reference>
<name>A0A4V6A105_STECR</name>
<dbReference type="AlphaFoldDB" id="A0A4V6A105"/>
<dbReference type="OrthoDB" id="432292at2759"/>
<accession>A0A4V6A105</accession>
<protein>
    <recommendedName>
        <fullName evidence="5">Dolichyl-diphosphooligosaccharide--protein glycosyltransferase subunit 2</fullName>
    </recommendedName>
    <alternativeName>
        <fullName evidence="12">Ribophorin II</fullName>
    </alternativeName>
    <alternativeName>
        <fullName evidence="11">Ribophorin-2</fullName>
    </alternativeName>
</protein>
<evidence type="ECO:0000256" key="8">
    <source>
        <dbReference type="ARBA" id="ARBA00022824"/>
    </source>
</evidence>
<evidence type="ECO:0000256" key="9">
    <source>
        <dbReference type="ARBA" id="ARBA00022989"/>
    </source>
</evidence>
<evidence type="ECO:0000313" key="19">
    <source>
        <dbReference type="Proteomes" id="UP000298663"/>
    </source>
</evidence>
<dbReference type="EMBL" id="AZBU02000006">
    <property type="protein sequence ID" value="TKR73421.1"/>
    <property type="molecule type" value="Genomic_DNA"/>
</dbReference>
<keyword evidence="6 13" id="KW-0812">Transmembrane</keyword>
<dbReference type="InterPro" id="IPR055374">
    <property type="entry name" value="Ribophorin_II_3rd"/>
</dbReference>
<evidence type="ECO:0000259" key="15">
    <source>
        <dbReference type="Pfam" id="PF23860"/>
    </source>
</evidence>
<feature type="domain" description="Ribophorin II third" evidence="15">
    <location>
        <begin position="43"/>
        <end position="159"/>
    </location>
</feature>
<dbReference type="Proteomes" id="UP000298663">
    <property type="component" value="Unassembled WGS sequence"/>
</dbReference>
<evidence type="ECO:0000256" key="6">
    <source>
        <dbReference type="ARBA" id="ARBA00022692"/>
    </source>
</evidence>
<evidence type="ECO:0000313" key="17">
    <source>
        <dbReference type="EMBL" id="TKR73421.1"/>
    </source>
</evidence>
<dbReference type="GO" id="GO:0008250">
    <property type="term" value="C:oligosaccharyltransferase complex"/>
    <property type="evidence" value="ECO:0007669"/>
    <property type="project" value="InterPro"/>
</dbReference>
<dbReference type="Pfam" id="PF23860">
    <property type="entry name" value="Ribophorin_II_3rd"/>
    <property type="match status" value="1"/>
</dbReference>
<evidence type="ECO:0000256" key="2">
    <source>
        <dbReference type="ARBA" id="ARBA00004477"/>
    </source>
</evidence>
<comment type="similarity">
    <text evidence="4">Belongs to the SWP1 family.</text>
</comment>
<dbReference type="PANTHER" id="PTHR12640">
    <property type="entry name" value="RIBOPHORIN II"/>
    <property type="match status" value="1"/>
</dbReference>
<feature type="domain" description="Ribophorin II C-terminal" evidence="16">
    <location>
        <begin position="187"/>
        <end position="285"/>
    </location>
</feature>
<feature type="transmembrane region" description="Helical" evidence="13">
    <location>
        <begin position="197"/>
        <end position="219"/>
    </location>
</feature>
<evidence type="ECO:0000313" key="18">
    <source>
        <dbReference type="EMBL" id="TKR73505.1"/>
    </source>
</evidence>
<comment type="function">
    <text evidence="1">Subunit of the oligosaccharyl transferase (OST) complex that catalyzes the initial transfer of a defined glycan (Glc(3)Man(9)GlcNAc(2) in eukaryotes) from the lipid carrier dolichol-pyrophosphate to an asparagine residue within an Asn-X-Ser/Thr consensus motif in nascent polypeptide chains, the first step in protein N-glycosylation. N-glycosylation occurs cotranslationally and the complex associates with the Sec61 complex at the channel-forming translocon complex that mediates protein translocation across the endoplasmic reticulum (ER). All subunits are required for a maximal enzyme activity.</text>
</comment>